<dbReference type="GO" id="GO:0016705">
    <property type="term" value="F:oxidoreductase activity, acting on paired donors, with incorporation or reduction of molecular oxygen"/>
    <property type="evidence" value="ECO:0007669"/>
    <property type="project" value="UniProtKB-ARBA"/>
</dbReference>
<dbReference type="InterPro" id="IPR014349">
    <property type="entry name" value="Rieske_Fe-S_prot"/>
</dbReference>
<name>A0A075R751_BRELA</name>
<evidence type="ECO:0000256" key="5">
    <source>
        <dbReference type="ARBA" id="ARBA00023157"/>
    </source>
</evidence>
<dbReference type="Gene3D" id="2.102.10.10">
    <property type="entry name" value="Rieske [2Fe-2S] iron-sulphur domain"/>
    <property type="match status" value="1"/>
</dbReference>
<evidence type="ECO:0000313" key="8">
    <source>
        <dbReference type="EMBL" id="AIG27028.1"/>
    </source>
</evidence>
<dbReference type="PROSITE" id="PS51296">
    <property type="entry name" value="RIESKE"/>
    <property type="match status" value="1"/>
</dbReference>
<organism evidence="8 9">
    <name type="scientific">Brevibacillus laterosporus LMG 15441</name>
    <dbReference type="NCBI Taxonomy" id="1042163"/>
    <lineage>
        <taxon>Bacteria</taxon>
        <taxon>Bacillati</taxon>
        <taxon>Bacillota</taxon>
        <taxon>Bacilli</taxon>
        <taxon>Bacillales</taxon>
        <taxon>Paenibacillaceae</taxon>
        <taxon>Brevibacillus</taxon>
    </lineage>
</organism>
<evidence type="ECO:0000313" key="9">
    <source>
        <dbReference type="Proteomes" id="UP000005850"/>
    </source>
</evidence>
<sequence length="176" mass="19646">MENKQKMIVPKQDDNYTHNIHRDNERKLDRRGFMKTMAGAVGVFAVASLPWGTLAARELLGLAPKQEDNLLKIADIAQIGIGEAVNFTYPSKHDPALLVRIGKDEYRAYQNSCPHLKCPVFWNKEQQELLCPCHHGKFSVITGDPIAGPPKRALPEIKLKIEGGAIYATGVKPYEI</sequence>
<dbReference type="KEGG" id="blr:BRLA_c027090"/>
<accession>A0A075R751</accession>
<keyword evidence="3" id="KW-0408">Iron</keyword>
<dbReference type="STRING" id="1042163.BRLA_c027090"/>
<dbReference type="GO" id="GO:0046872">
    <property type="term" value="F:metal ion binding"/>
    <property type="evidence" value="ECO:0007669"/>
    <property type="project" value="UniProtKB-KW"/>
</dbReference>
<keyword evidence="5" id="KW-1015">Disulfide bond</keyword>
<protein>
    <submittedName>
        <fullName evidence="8">Arsenite oxidase subunit AioB</fullName>
        <ecNumber evidence="8">1.20.9.1</ecNumber>
    </submittedName>
</protein>
<dbReference type="HOGENOM" id="CLU_055690_1_3_9"/>
<keyword evidence="2" id="KW-0479">Metal-binding</keyword>
<dbReference type="Pfam" id="PF00355">
    <property type="entry name" value="Rieske"/>
    <property type="match status" value="1"/>
</dbReference>
<evidence type="ECO:0000256" key="3">
    <source>
        <dbReference type="ARBA" id="ARBA00023004"/>
    </source>
</evidence>
<dbReference type="CDD" id="cd03467">
    <property type="entry name" value="Rieske"/>
    <property type="match status" value="1"/>
</dbReference>
<feature type="domain" description="Rieske" evidence="7">
    <location>
        <begin position="76"/>
        <end position="168"/>
    </location>
</feature>
<keyword evidence="6" id="KW-0812">Transmembrane</keyword>
<dbReference type="GO" id="GO:0004497">
    <property type="term" value="F:monooxygenase activity"/>
    <property type="evidence" value="ECO:0007669"/>
    <property type="project" value="UniProtKB-ARBA"/>
</dbReference>
<dbReference type="Proteomes" id="UP000005850">
    <property type="component" value="Chromosome"/>
</dbReference>
<dbReference type="PANTHER" id="PTHR10134">
    <property type="entry name" value="CYTOCHROME B-C1 COMPLEX SUBUNIT RIESKE, MITOCHONDRIAL"/>
    <property type="match status" value="1"/>
</dbReference>
<keyword evidence="6" id="KW-0472">Membrane</keyword>
<dbReference type="RefSeq" id="WP_003336143.1">
    <property type="nucleotide sequence ID" value="NZ_CP007806.1"/>
</dbReference>
<dbReference type="GO" id="GO:0050611">
    <property type="term" value="F:arsenate reductase (azurin) activity"/>
    <property type="evidence" value="ECO:0007669"/>
    <property type="project" value="UniProtKB-EC"/>
</dbReference>
<dbReference type="GO" id="GO:0051537">
    <property type="term" value="F:2 iron, 2 sulfur cluster binding"/>
    <property type="evidence" value="ECO:0007669"/>
    <property type="project" value="UniProtKB-KW"/>
</dbReference>
<dbReference type="PROSITE" id="PS51318">
    <property type="entry name" value="TAT"/>
    <property type="match status" value="1"/>
</dbReference>
<feature type="transmembrane region" description="Helical" evidence="6">
    <location>
        <begin position="32"/>
        <end position="51"/>
    </location>
</feature>
<evidence type="ECO:0000256" key="6">
    <source>
        <dbReference type="SAM" id="Phobius"/>
    </source>
</evidence>
<dbReference type="EC" id="1.20.9.1" evidence="8"/>
<gene>
    <name evidence="8" type="ORF">BRLA_c027090</name>
</gene>
<proteinExistence type="predicted"/>
<dbReference type="InterPro" id="IPR017941">
    <property type="entry name" value="Rieske_2Fe-2S"/>
</dbReference>
<dbReference type="SUPFAM" id="SSF50022">
    <property type="entry name" value="ISP domain"/>
    <property type="match status" value="1"/>
</dbReference>
<evidence type="ECO:0000256" key="2">
    <source>
        <dbReference type="ARBA" id="ARBA00022723"/>
    </source>
</evidence>
<keyword evidence="9" id="KW-1185">Reference proteome</keyword>
<dbReference type="eggNOG" id="COG2146">
    <property type="taxonomic scope" value="Bacteria"/>
</dbReference>
<evidence type="ECO:0000256" key="1">
    <source>
        <dbReference type="ARBA" id="ARBA00022714"/>
    </source>
</evidence>
<keyword evidence="4" id="KW-0411">Iron-sulfur</keyword>
<evidence type="ECO:0000259" key="7">
    <source>
        <dbReference type="PROSITE" id="PS51296"/>
    </source>
</evidence>
<dbReference type="InterPro" id="IPR006311">
    <property type="entry name" value="TAT_signal"/>
</dbReference>
<keyword evidence="6" id="KW-1133">Transmembrane helix</keyword>
<dbReference type="EMBL" id="CP007806">
    <property type="protein sequence ID" value="AIG27028.1"/>
    <property type="molecule type" value="Genomic_DNA"/>
</dbReference>
<dbReference type="AlphaFoldDB" id="A0A075R751"/>
<reference evidence="8 9" key="1">
    <citation type="journal article" date="2011" name="J. Bacteriol.">
        <title>Genome sequence of Brevibacillus laterosporus LMG 15441, a pathogen of invertebrates.</title>
        <authorList>
            <person name="Djukic M."/>
            <person name="Poehlein A."/>
            <person name="Thurmer A."/>
            <person name="Daniel R."/>
        </authorList>
    </citation>
    <scope>NUCLEOTIDE SEQUENCE [LARGE SCALE GENOMIC DNA]</scope>
    <source>
        <strain evidence="8 9">LMG 15441</strain>
    </source>
</reference>
<evidence type="ECO:0000256" key="4">
    <source>
        <dbReference type="ARBA" id="ARBA00023014"/>
    </source>
</evidence>
<dbReference type="InterPro" id="IPR036922">
    <property type="entry name" value="Rieske_2Fe-2S_sf"/>
</dbReference>
<keyword evidence="1" id="KW-0001">2Fe-2S</keyword>
<keyword evidence="8" id="KW-0560">Oxidoreductase</keyword>